<dbReference type="InterPro" id="IPR043926">
    <property type="entry name" value="ABCG_dom"/>
</dbReference>
<dbReference type="InterPro" id="IPR027417">
    <property type="entry name" value="P-loop_NTPase"/>
</dbReference>
<evidence type="ECO:0000313" key="11">
    <source>
        <dbReference type="EMBL" id="KAF9696608.1"/>
    </source>
</evidence>
<dbReference type="GO" id="GO:0140359">
    <property type="term" value="F:ABC-type transporter activity"/>
    <property type="evidence" value="ECO:0007669"/>
    <property type="project" value="InterPro"/>
</dbReference>
<feature type="transmembrane region" description="Helical" evidence="9">
    <location>
        <begin position="1196"/>
        <end position="1216"/>
    </location>
</feature>
<name>A0A8H7MIU4_9PLEO</name>
<keyword evidence="4" id="KW-0547">Nucleotide-binding</keyword>
<evidence type="ECO:0000256" key="3">
    <source>
        <dbReference type="ARBA" id="ARBA00022692"/>
    </source>
</evidence>
<proteinExistence type="predicted"/>
<dbReference type="OrthoDB" id="66620at2759"/>
<evidence type="ECO:0000256" key="2">
    <source>
        <dbReference type="ARBA" id="ARBA00022448"/>
    </source>
</evidence>
<dbReference type="Proteomes" id="UP000651452">
    <property type="component" value="Unassembled WGS sequence"/>
</dbReference>
<feature type="transmembrane region" description="Helical" evidence="9">
    <location>
        <begin position="1122"/>
        <end position="1147"/>
    </location>
</feature>
<keyword evidence="5" id="KW-0067">ATP-binding</keyword>
<dbReference type="GO" id="GO:0016887">
    <property type="term" value="F:ATP hydrolysis activity"/>
    <property type="evidence" value="ECO:0007669"/>
    <property type="project" value="InterPro"/>
</dbReference>
<evidence type="ECO:0000256" key="5">
    <source>
        <dbReference type="ARBA" id="ARBA00022840"/>
    </source>
</evidence>
<dbReference type="SUPFAM" id="SSF52540">
    <property type="entry name" value="P-loop containing nucleoside triphosphate hydrolases"/>
    <property type="match status" value="2"/>
</dbReference>
<dbReference type="Gene3D" id="3.40.50.300">
    <property type="entry name" value="P-loop containing nucleotide triphosphate hydrolases"/>
    <property type="match status" value="2"/>
</dbReference>
<feature type="transmembrane region" description="Helical" evidence="9">
    <location>
        <begin position="532"/>
        <end position="555"/>
    </location>
</feature>
<evidence type="ECO:0000256" key="6">
    <source>
        <dbReference type="ARBA" id="ARBA00022989"/>
    </source>
</evidence>
<comment type="subcellular location">
    <subcellularLocation>
        <location evidence="1">Membrane</location>
        <topology evidence="1">Multi-pass membrane protein</topology>
    </subcellularLocation>
</comment>
<evidence type="ECO:0000259" key="10">
    <source>
        <dbReference type="PROSITE" id="PS50893"/>
    </source>
</evidence>
<dbReference type="InterPro" id="IPR003593">
    <property type="entry name" value="AAA+_ATPase"/>
</dbReference>
<dbReference type="InterPro" id="IPR013525">
    <property type="entry name" value="ABC2_TM"/>
</dbReference>
<keyword evidence="6 9" id="KW-1133">Transmembrane helix</keyword>
<organism evidence="11 12">
    <name type="scientific">Ascochyta lentis</name>
    <dbReference type="NCBI Taxonomy" id="205686"/>
    <lineage>
        <taxon>Eukaryota</taxon>
        <taxon>Fungi</taxon>
        <taxon>Dikarya</taxon>
        <taxon>Ascomycota</taxon>
        <taxon>Pezizomycotina</taxon>
        <taxon>Dothideomycetes</taxon>
        <taxon>Pleosporomycetidae</taxon>
        <taxon>Pleosporales</taxon>
        <taxon>Pleosporineae</taxon>
        <taxon>Didymellaceae</taxon>
        <taxon>Ascochyta</taxon>
    </lineage>
</organism>
<evidence type="ECO:0000256" key="8">
    <source>
        <dbReference type="SAM" id="MobiDB-lite"/>
    </source>
</evidence>
<reference evidence="11" key="2">
    <citation type="submission" date="2020-09" db="EMBL/GenBank/DDBJ databases">
        <title>Reference genome assembly for Australian Ascochyta lentis isolate Al4.</title>
        <authorList>
            <person name="Lee R.C."/>
            <person name="Farfan-Caceres L.M."/>
            <person name="Debler J.W."/>
            <person name="Williams A.H."/>
            <person name="Henares B.M."/>
        </authorList>
    </citation>
    <scope>NUCLEOTIDE SEQUENCE</scope>
    <source>
        <strain evidence="11">Al4</strain>
    </source>
</reference>
<dbReference type="FunFam" id="3.40.50.300:FF:006099">
    <property type="entry name" value="Uncharacterized protein"/>
    <property type="match status" value="1"/>
</dbReference>
<feature type="transmembrane region" description="Helical" evidence="9">
    <location>
        <begin position="508"/>
        <end position="526"/>
    </location>
</feature>
<dbReference type="GO" id="GO:0005524">
    <property type="term" value="F:ATP binding"/>
    <property type="evidence" value="ECO:0007669"/>
    <property type="project" value="UniProtKB-KW"/>
</dbReference>
<dbReference type="PANTHER" id="PTHR48041">
    <property type="entry name" value="ABC TRANSPORTER G FAMILY MEMBER 28"/>
    <property type="match status" value="1"/>
</dbReference>
<protein>
    <recommendedName>
        <fullName evidence="10">ABC transporter domain-containing protein</fullName>
    </recommendedName>
</protein>
<dbReference type="Pfam" id="PF01061">
    <property type="entry name" value="ABC2_membrane"/>
    <property type="match status" value="2"/>
</dbReference>
<comment type="caution">
    <text evidence="11">The sequence shown here is derived from an EMBL/GenBank/DDBJ whole genome shotgun (WGS) entry which is preliminary data.</text>
</comment>
<feature type="transmembrane region" description="Helical" evidence="9">
    <location>
        <begin position="1159"/>
        <end position="1184"/>
    </location>
</feature>
<dbReference type="InterPro" id="IPR003439">
    <property type="entry name" value="ABC_transporter-like_ATP-bd"/>
</dbReference>
<feature type="transmembrane region" description="Helical" evidence="9">
    <location>
        <begin position="417"/>
        <end position="438"/>
    </location>
</feature>
<feature type="transmembrane region" description="Helical" evidence="9">
    <location>
        <begin position="1274"/>
        <end position="1294"/>
    </location>
</feature>
<evidence type="ECO:0000313" key="12">
    <source>
        <dbReference type="Proteomes" id="UP000651452"/>
    </source>
</evidence>
<dbReference type="InterPro" id="IPR017871">
    <property type="entry name" value="ABC_transporter-like_CS"/>
</dbReference>
<evidence type="ECO:0000256" key="9">
    <source>
        <dbReference type="SAM" id="Phobius"/>
    </source>
</evidence>
<feature type="domain" description="ABC transporter" evidence="10">
    <location>
        <begin position="703"/>
        <end position="962"/>
    </location>
</feature>
<dbReference type="InterPro" id="IPR050352">
    <property type="entry name" value="ABCG_transporters"/>
</dbReference>
<dbReference type="FunFam" id="3.40.50.300:FF:001433">
    <property type="entry name" value="ABC transporter, putative"/>
    <property type="match status" value="1"/>
</dbReference>
<feature type="compositionally biased region" description="Basic and acidic residues" evidence="8">
    <location>
        <begin position="1"/>
        <end position="13"/>
    </location>
</feature>
<dbReference type="PROSITE" id="PS50893">
    <property type="entry name" value="ABC_TRANSPORTER_2"/>
    <property type="match status" value="2"/>
</dbReference>
<keyword evidence="7 9" id="KW-0472">Membrane</keyword>
<feature type="transmembrane region" description="Helical" evidence="9">
    <location>
        <begin position="562"/>
        <end position="581"/>
    </location>
</feature>
<keyword evidence="12" id="KW-1185">Reference proteome</keyword>
<feature type="domain" description="ABC transporter" evidence="10">
    <location>
        <begin position="66"/>
        <end position="325"/>
    </location>
</feature>
<feature type="transmembrane region" description="Helical" evidence="9">
    <location>
        <begin position="1049"/>
        <end position="1069"/>
    </location>
</feature>
<feature type="transmembrane region" description="Helical" evidence="9">
    <location>
        <begin position="1081"/>
        <end position="1101"/>
    </location>
</feature>
<evidence type="ECO:0000256" key="1">
    <source>
        <dbReference type="ARBA" id="ARBA00004141"/>
    </source>
</evidence>
<keyword evidence="3 9" id="KW-0812">Transmembrane</keyword>
<dbReference type="GO" id="GO:0016020">
    <property type="term" value="C:membrane"/>
    <property type="evidence" value="ECO:0007669"/>
    <property type="project" value="UniProtKB-SubCell"/>
</dbReference>
<dbReference type="SMART" id="SM00382">
    <property type="entry name" value="AAA"/>
    <property type="match status" value="2"/>
</dbReference>
<accession>A0A8H7MIU4</accession>
<keyword evidence="2" id="KW-0813">Transport</keyword>
<gene>
    <name evidence="11" type="ORF">EKO04_005301</name>
</gene>
<dbReference type="Pfam" id="PF19055">
    <property type="entry name" value="ABC2_membrane_7"/>
    <property type="match status" value="2"/>
</dbReference>
<feature type="transmembrane region" description="Helical" evidence="9">
    <location>
        <begin position="647"/>
        <end position="672"/>
    </location>
</feature>
<dbReference type="PROSITE" id="PS00211">
    <property type="entry name" value="ABC_TRANSPORTER_1"/>
    <property type="match status" value="1"/>
</dbReference>
<dbReference type="PANTHER" id="PTHR48041:SF119">
    <property type="entry name" value="ROA1P"/>
    <property type="match status" value="1"/>
</dbReference>
<evidence type="ECO:0000256" key="7">
    <source>
        <dbReference type="ARBA" id="ARBA00023136"/>
    </source>
</evidence>
<feature type="region of interest" description="Disordered" evidence="8">
    <location>
        <begin position="1"/>
        <end position="29"/>
    </location>
</feature>
<dbReference type="Pfam" id="PF00005">
    <property type="entry name" value="ABC_tran"/>
    <property type="match status" value="2"/>
</dbReference>
<evidence type="ECO:0000256" key="4">
    <source>
        <dbReference type="ARBA" id="ARBA00022741"/>
    </source>
</evidence>
<reference evidence="11" key="1">
    <citation type="submission" date="2018-12" db="EMBL/GenBank/DDBJ databases">
        <authorList>
            <person name="Syme R.A."/>
            <person name="Farfan-Caceres L."/>
            <person name="Lichtenzveig J."/>
        </authorList>
    </citation>
    <scope>NUCLEOTIDE SEQUENCE</scope>
    <source>
        <strain evidence="11">Al4</strain>
    </source>
</reference>
<dbReference type="EMBL" id="RZGK01000009">
    <property type="protein sequence ID" value="KAF9696608.1"/>
    <property type="molecule type" value="Genomic_DNA"/>
</dbReference>
<sequence length="1325" mass="146647">MDSTDESRSDVGYRSHKRGAEVGVPAKEHEIDIHKQPLPESIHPIRSHASHADNAISLREVDPVSVRLEHLSVSVDESPNAFAKAFSKKKAATCQSHVKLILDDVSANLRSGTLTAIIGGSGSGKTSLLNQMSGRMRGNRISTSGRTLFNGSENLSNIRSAYVIQQDILLPTLTVRETLAYAAQLRLPSSVTLSERKQLVEEVIAELSLKEAAETRIGNHAHKGCSGGEKRRTSLGVQLLSNPSLLWLDEPTTGLDSTSAYQVVKTLQSLARKGRTIIVTIHQPRSEIWDLFDNVILLTRGTPAYAGNAKECLNYFAELGHAMPTFTNPAEYLIDVVSVDNRNEEAEAAAEERVEHIKRAWKQQCDEIFSEKGKEGFATAPAESRSNKPLVSKHSSMVQQIRVLTARTLIVTIRDPMGMFGSLLEAISMAIITGWIFLQVDGSLSGIRSRQGALYNAAALQGYLILLFETYRLTDDIQLFDEEARQGVVSIPAFLISRRLARFFVEDLPVPLIFSLIYYFMVGFRANGGEFLVFFSVILLEHYIAVCFAMVCVAVSRNFAGASLVANLAYTLQSMACGYFIQSNTIPIYVRWTKWTAYVFYAFGALCANEFTGSFYDCPAGGPSDEACKEYTGGFIMDSLGFPNEWVWRPILALTGYVFAFYAGAAVLLKYWKAEIAMARARPSNMDESAGKEKMSEHKPDEVRTINIRLEGFGLDIEKRTLRKRTTKSILNPLTAEFQPGSLNVIMGPSGSGKTSLLDSMAGRLKDDLSTRYKTFGTMTFNGLEPSQDVVHSICSFVTQDDDALLASLTVRETLRYAAGLRLPKWMDRQQKAQKAEEILLKMGLKDCADNLIGNDVIKGISGGEKRRVTIAVQILTEPRVLLLDEPLSGLDAFTALSIMDVLLGLAHEGRTLIVTIHQPRSNLFAQFGNIMLLARGGHPVFAGPAIQLLPHFAAQGYVCPQHVNPADFALDLITVDLQNEAREEASRKKVRRLIEAWHPGLFPATRTGSIATPAELGSLAREPASFAAAYSILIRRATKNFFRMPDLIVARIMQVVGLGIVLALFFAPLKNDYFAIQNRMGFLVEIAPLYFVGMLNNIATYPTERDVFYRDYADRIYGVEAFFLTYISITTPFEIISCIVFAILTVLACGLERNASTFFIITFNAFCMTSCGESIGIAFNTLFTHTGFSVNVMSVFLSVAQVMGGVLSLSIPSFLQAFNHLSPVKWAIGNMAPYTLRHERFTCEDWQKINGQCPITTGQQVLDLYKLDKDPDMYIMALGICAVVYRFLAYVVLKMVKERWTGRIWRKVGGGRKESAAVVQTMHA</sequence>